<comment type="catalytic activity">
    <reaction evidence="8">
        <text>fluoride(in) = fluoride(out)</text>
        <dbReference type="Rhea" id="RHEA:76159"/>
        <dbReference type="ChEBI" id="CHEBI:17051"/>
    </reaction>
    <physiologicalReaction direction="left-to-right" evidence="8">
        <dbReference type="Rhea" id="RHEA:76160"/>
    </physiologicalReaction>
</comment>
<comment type="function">
    <text evidence="9 10">Fluoride-specific ion channel. Important for reducing fluoride concentration in the cell, thus reducing its toxicity.</text>
</comment>
<protein>
    <recommendedName>
        <fullName evidence="10">Fluoride-specific ion channel FluC</fullName>
    </recommendedName>
</protein>
<feature type="binding site" evidence="10">
    <location>
        <position position="81"/>
    </location>
    <ligand>
        <name>Na(+)</name>
        <dbReference type="ChEBI" id="CHEBI:29101"/>
        <note>structural</note>
    </ligand>
</feature>
<dbReference type="PANTHER" id="PTHR28259:SF1">
    <property type="entry name" value="FLUORIDE EXPORT PROTEIN 1-RELATED"/>
    <property type="match status" value="1"/>
</dbReference>
<dbReference type="Proteomes" id="UP000662904">
    <property type="component" value="Chromosome"/>
</dbReference>
<feature type="transmembrane region" description="Helical" evidence="10">
    <location>
        <begin position="35"/>
        <end position="58"/>
    </location>
</feature>
<keyword evidence="3 10" id="KW-0812">Transmembrane</keyword>
<accession>A0A8A0RJK3</accession>
<evidence type="ECO:0000256" key="1">
    <source>
        <dbReference type="ARBA" id="ARBA00004651"/>
    </source>
</evidence>
<feature type="transmembrane region" description="Helical" evidence="10">
    <location>
        <begin position="70"/>
        <end position="88"/>
    </location>
</feature>
<dbReference type="EMBL" id="CP059066">
    <property type="protein sequence ID" value="QSQ07707.1"/>
    <property type="molecule type" value="Genomic_DNA"/>
</dbReference>
<feature type="binding site" evidence="10">
    <location>
        <position position="78"/>
    </location>
    <ligand>
        <name>Na(+)</name>
        <dbReference type="ChEBI" id="CHEBI:29101"/>
        <note>structural</note>
    </ligand>
</feature>
<dbReference type="KEGG" id="kme:H0A61_00023"/>
<gene>
    <name evidence="10 11" type="primary">crcB</name>
    <name evidence="10" type="synonym">fluC</name>
    <name evidence="11" type="ORF">H0A61_00023</name>
</gene>
<dbReference type="AlphaFoldDB" id="A0A8A0RJK3"/>
<evidence type="ECO:0000256" key="10">
    <source>
        <dbReference type="HAMAP-Rule" id="MF_00454"/>
    </source>
</evidence>
<evidence type="ECO:0000256" key="2">
    <source>
        <dbReference type="ARBA" id="ARBA00022475"/>
    </source>
</evidence>
<reference evidence="11" key="1">
    <citation type="submission" date="2020-07" db="EMBL/GenBank/DDBJ databases">
        <title>Koleobacter methoxysyntrophicus gen. nov., sp. nov., a novel anaerobic bacterium isolated from deep subsurface oil field and proposal of Koleobacterales ord. nov. in the phylum Firmicutes.</title>
        <authorList>
            <person name="Sakamoto S."/>
            <person name="Tamaki H."/>
        </authorList>
    </citation>
    <scope>NUCLEOTIDE SEQUENCE</scope>
    <source>
        <strain evidence="11">NRmbB1</strain>
    </source>
</reference>
<keyword evidence="10" id="KW-0813">Transport</keyword>
<keyword evidence="5 10" id="KW-0472">Membrane</keyword>
<dbReference type="PANTHER" id="PTHR28259">
    <property type="entry name" value="FLUORIDE EXPORT PROTEIN 1-RELATED"/>
    <property type="match status" value="1"/>
</dbReference>
<keyword evidence="10" id="KW-0915">Sodium</keyword>
<evidence type="ECO:0000256" key="8">
    <source>
        <dbReference type="ARBA" id="ARBA00035585"/>
    </source>
</evidence>
<dbReference type="InterPro" id="IPR003691">
    <property type="entry name" value="FluC"/>
</dbReference>
<dbReference type="GO" id="GO:0046872">
    <property type="term" value="F:metal ion binding"/>
    <property type="evidence" value="ECO:0007669"/>
    <property type="project" value="UniProtKB-KW"/>
</dbReference>
<comment type="activity regulation">
    <text evidence="10">Na(+) is not transported, but it plays an essential structural role and its presence is essential for fluoride channel function.</text>
</comment>
<evidence type="ECO:0000313" key="11">
    <source>
        <dbReference type="EMBL" id="QSQ07707.1"/>
    </source>
</evidence>
<sequence>MIHYFNYLFIALGGALGAVSRYLLSTWIYNRNLQVLPYGTLVVNILGCFLLGVFNTLAVENNVIPPHIRMMISIGFLGSFTTFSTFSLETFNIIKENNLPVAFINIGLSVFLGLLAIWMGTVLANFFSSLRERGDEIGEDYR</sequence>
<feature type="transmembrane region" description="Helical" evidence="10">
    <location>
        <begin position="7"/>
        <end position="29"/>
    </location>
</feature>
<evidence type="ECO:0000256" key="4">
    <source>
        <dbReference type="ARBA" id="ARBA00022989"/>
    </source>
</evidence>
<comment type="subcellular location">
    <subcellularLocation>
        <location evidence="1 10">Cell membrane</location>
        <topology evidence="1 10">Multi-pass membrane protein</topology>
    </subcellularLocation>
</comment>
<dbReference type="NCBIfam" id="TIGR00494">
    <property type="entry name" value="crcB"/>
    <property type="match status" value="1"/>
</dbReference>
<proteinExistence type="inferred from homology"/>
<keyword evidence="12" id="KW-1185">Reference proteome</keyword>
<dbReference type="HAMAP" id="MF_00454">
    <property type="entry name" value="FluC"/>
    <property type="match status" value="1"/>
</dbReference>
<dbReference type="GO" id="GO:0062054">
    <property type="term" value="F:fluoride channel activity"/>
    <property type="evidence" value="ECO:0007669"/>
    <property type="project" value="UniProtKB-UniRule"/>
</dbReference>
<keyword evidence="2 10" id="KW-1003">Cell membrane</keyword>
<feature type="transmembrane region" description="Helical" evidence="10">
    <location>
        <begin position="100"/>
        <end position="127"/>
    </location>
</feature>
<dbReference type="Pfam" id="PF02537">
    <property type="entry name" value="CRCB"/>
    <property type="match status" value="1"/>
</dbReference>
<keyword evidence="4 10" id="KW-1133">Transmembrane helix</keyword>
<keyword evidence="6 10" id="KW-0407">Ion channel</keyword>
<evidence type="ECO:0000313" key="12">
    <source>
        <dbReference type="Proteomes" id="UP000662904"/>
    </source>
</evidence>
<evidence type="ECO:0000256" key="3">
    <source>
        <dbReference type="ARBA" id="ARBA00022692"/>
    </source>
</evidence>
<keyword evidence="10" id="KW-0479">Metal-binding</keyword>
<name>A0A8A0RJK3_9FIRM</name>
<keyword evidence="10" id="KW-0406">Ion transport</keyword>
<organism evidence="11 12">
    <name type="scientific">Koleobacter methoxysyntrophicus</name>
    <dbReference type="NCBI Taxonomy" id="2751313"/>
    <lineage>
        <taxon>Bacteria</taxon>
        <taxon>Bacillati</taxon>
        <taxon>Bacillota</taxon>
        <taxon>Clostridia</taxon>
        <taxon>Koleobacterales</taxon>
        <taxon>Koleobacteraceae</taxon>
        <taxon>Koleobacter</taxon>
    </lineage>
</organism>
<evidence type="ECO:0000256" key="7">
    <source>
        <dbReference type="ARBA" id="ARBA00035120"/>
    </source>
</evidence>
<comment type="similarity">
    <text evidence="7 10">Belongs to the fluoride channel Fluc/FEX (TC 1.A.43) family.</text>
</comment>
<dbReference type="GO" id="GO:0005886">
    <property type="term" value="C:plasma membrane"/>
    <property type="evidence" value="ECO:0007669"/>
    <property type="project" value="UniProtKB-SubCell"/>
</dbReference>
<evidence type="ECO:0000256" key="6">
    <source>
        <dbReference type="ARBA" id="ARBA00023303"/>
    </source>
</evidence>
<dbReference type="GO" id="GO:0140114">
    <property type="term" value="P:cellular detoxification of fluoride"/>
    <property type="evidence" value="ECO:0007669"/>
    <property type="project" value="UniProtKB-UniRule"/>
</dbReference>
<evidence type="ECO:0000256" key="5">
    <source>
        <dbReference type="ARBA" id="ARBA00023136"/>
    </source>
</evidence>
<evidence type="ECO:0000256" key="9">
    <source>
        <dbReference type="ARBA" id="ARBA00049940"/>
    </source>
</evidence>